<evidence type="ECO:0000313" key="3">
    <source>
        <dbReference type="Proteomes" id="UP000030108"/>
    </source>
</evidence>
<gene>
    <name evidence="2" type="ORF">RSOL_470150</name>
</gene>
<dbReference type="Proteomes" id="UP000030108">
    <property type="component" value="Unassembled WGS sequence"/>
</dbReference>
<dbReference type="EMBL" id="JATN01000317">
    <property type="protein sequence ID" value="EUC63052.1"/>
    <property type="molecule type" value="Genomic_DNA"/>
</dbReference>
<comment type="caution">
    <text evidence="2">The sequence shown here is derived from an EMBL/GenBank/DDBJ whole genome shotgun (WGS) entry which is preliminary data.</text>
</comment>
<sequence length="128" mass="13633">MLVELPHLYSTMPKCAATTASKHLLSNPGDISISLAPAVPKKPKAKGPALDDTTGLLVKATQSTIKKANPPIETTKPESDPVPAPLPPPKKKTPKPKQPKSEVTPSATGKKKAKPVHQENCQLLLRVR</sequence>
<protein>
    <submittedName>
        <fullName evidence="2">Uncharacterized protein</fullName>
    </submittedName>
</protein>
<feature type="non-terminal residue" evidence="2">
    <location>
        <position position="128"/>
    </location>
</feature>
<name>X8JH29_9AGAM</name>
<evidence type="ECO:0000256" key="1">
    <source>
        <dbReference type="SAM" id="MobiDB-lite"/>
    </source>
</evidence>
<feature type="region of interest" description="Disordered" evidence="1">
    <location>
        <begin position="36"/>
        <end position="128"/>
    </location>
</feature>
<feature type="compositionally biased region" description="Basic residues" evidence="1">
    <location>
        <begin position="89"/>
        <end position="98"/>
    </location>
</feature>
<dbReference type="AlphaFoldDB" id="X8JH29"/>
<proteinExistence type="predicted"/>
<accession>X8JH29</accession>
<evidence type="ECO:0000313" key="2">
    <source>
        <dbReference type="EMBL" id="EUC63052.1"/>
    </source>
</evidence>
<reference evidence="3" key="1">
    <citation type="journal article" date="2014" name="Genome Announc.">
        <title>Draft genome sequence of the plant-pathogenic soil fungus Rhizoctonia solani anastomosis group 3 strain Rhs1AP.</title>
        <authorList>
            <person name="Cubeta M.A."/>
            <person name="Thomas E."/>
            <person name="Dean R.A."/>
            <person name="Jabaji S."/>
            <person name="Neate S.M."/>
            <person name="Tavantzis S."/>
            <person name="Toda T."/>
            <person name="Vilgalys R."/>
            <person name="Bharathan N."/>
            <person name="Fedorova-Abrams N."/>
            <person name="Pakala S.B."/>
            <person name="Pakala S.M."/>
            <person name="Zafar N."/>
            <person name="Joardar V."/>
            <person name="Losada L."/>
            <person name="Nierman W.C."/>
        </authorList>
    </citation>
    <scope>NUCLEOTIDE SEQUENCE [LARGE SCALE GENOMIC DNA]</scope>
    <source>
        <strain evidence="3">AG-3</strain>
    </source>
</reference>
<organism evidence="2 3">
    <name type="scientific">Rhizoctonia solani AG-3 Rhs1AP</name>
    <dbReference type="NCBI Taxonomy" id="1086054"/>
    <lineage>
        <taxon>Eukaryota</taxon>
        <taxon>Fungi</taxon>
        <taxon>Dikarya</taxon>
        <taxon>Basidiomycota</taxon>
        <taxon>Agaricomycotina</taxon>
        <taxon>Agaricomycetes</taxon>
        <taxon>Cantharellales</taxon>
        <taxon>Ceratobasidiaceae</taxon>
        <taxon>Rhizoctonia</taxon>
    </lineage>
</organism>